<dbReference type="HOGENOM" id="CLU_2767737_0_0_5"/>
<accession>M4ZX45</accession>
<dbReference type="KEGG" id="aol:S58_49710"/>
<dbReference type="AlphaFoldDB" id="M4ZX45"/>
<sequence>MRAIVTTRGAGSDGCEMPQRGAKPCADERQLADVKACGPDAPMLASSSRVTMIPLTTVANKPDTGESTQ</sequence>
<organism evidence="2 3">
    <name type="scientific">Bradyrhizobium oligotrophicum S58</name>
    <dbReference type="NCBI Taxonomy" id="1245469"/>
    <lineage>
        <taxon>Bacteria</taxon>
        <taxon>Pseudomonadati</taxon>
        <taxon>Pseudomonadota</taxon>
        <taxon>Alphaproteobacteria</taxon>
        <taxon>Hyphomicrobiales</taxon>
        <taxon>Nitrobacteraceae</taxon>
        <taxon>Bradyrhizobium</taxon>
    </lineage>
</organism>
<dbReference type="Proteomes" id="UP000011841">
    <property type="component" value="Chromosome"/>
</dbReference>
<keyword evidence="3" id="KW-1185">Reference proteome</keyword>
<dbReference type="STRING" id="1245469.S58_49710"/>
<reference evidence="2 3" key="1">
    <citation type="journal article" date="2013" name="Appl. Environ. Microbiol.">
        <title>Genome analysis suggests that the soil oligotrophic bacterium Agromonas oligotrophica (Bradyrhizobium oligotrophicum) is a nitrogen-fixing symbiont of Aeschynomene indica.</title>
        <authorList>
            <person name="Okubo T."/>
            <person name="Fukushima S."/>
            <person name="Itakura M."/>
            <person name="Oshima K."/>
            <person name="Longtonglang A."/>
            <person name="Teaumroong N."/>
            <person name="Mitsui H."/>
            <person name="Hattori M."/>
            <person name="Hattori R."/>
            <person name="Hattori T."/>
            <person name="Minamisawa K."/>
        </authorList>
    </citation>
    <scope>NUCLEOTIDE SEQUENCE [LARGE SCALE GENOMIC DNA]</scope>
    <source>
        <strain evidence="2 3">S58</strain>
    </source>
</reference>
<evidence type="ECO:0000313" key="2">
    <source>
        <dbReference type="EMBL" id="BAM90950.1"/>
    </source>
</evidence>
<protein>
    <submittedName>
        <fullName evidence="2">Uncharacterized protein</fullName>
    </submittedName>
</protein>
<gene>
    <name evidence="2" type="ORF">S58_49710</name>
</gene>
<proteinExistence type="predicted"/>
<feature type="region of interest" description="Disordered" evidence="1">
    <location>
        <begin position="1"/>
        <end position="21"/>
    </location>
</feature>
<dbReference type="EMBL" id="AP012603">
    <property type="protein sequence ID" value="BAM90950.1"/>
    <property type="molecule type" value="Genomic_DNA"/>
</dbReference>
<evidence type="ECO:0000256" key="1">
    <source>
        <dbReference type="SAM" id="MobiDB-lite"/>
    </source>
</evidence>
<evidence type="ECO:0000313" key="3">
    <source>
        <dbReference type="Proteomes" id="UP000011841"/>
    </source>
</evidence>
<name>M4ZX45_9BRAD</name>